<keyword evidence="1" id="KW-0732">Signal</keyword>
<dbReference type="SUPFAM" id="SSF49265">
    <property type="entry name" value="Fibronectin type III"/>
    <property type="match status" value="1"/>
</dbReference>
<proteinExistence type="predicted"/>
<dbReference type="PANTHER" id="PTHR12231:SF253">
    <property type="entry name" value="DPR-INTERACTING PROTEIN ETA, ISOFORM B-RELATED"/>
    <property type="match status" value="1"/>
</dbReference>
<dbReference type="Gene3D" id="2.60.40.10">
    <property type="entry name" value="Immunoglobulins"/>
    <property type="match status" value="5"/>
</dbReference>
<dbReference type="InterPro" id="IPR013783">
    <property type="entry name" value="Ig-like_fold"/>
</dbReference>
<organism evidence="7 8">
    <name type="scientific">Parastrongyloides trichosuri</name>
    <name type="common">Possum-specific nematode worm</name>
    <dbReference type="NCBI Taxonomy" id="131310"/>
    <lineage>
        <taxon>Eukaryota</taxon>
        <taxon>Metazoa</taxon>
        <taxon>Ecdysozoa</taxon>
        <taxon>Nematoda</taxon>
        <taxon>Chromadorea</taxon>
        <taxon>Rhabditida</taxon>
        <taxon>Tylenchina</taxon>
        <taxon>Panagrolaimomorpha</taxon>
        <taxon>Strongyloidoidea</taxon>
        <taxon>Strongyloididae</taxon>
        <taxon>Parastrongyloides</taxon>
    </lineage>
</organism>
<keyword evidence="7" id="KW-1185">Reference proteome</keyword>
<dbReference type="WBParaSite" id="PTRK_0001634800.1">
    <property type="protein sequence ID" value="PTRK_0001634800.1"/>
    <property type="gene ID" value="PTRK_0001634800"/>
</dbReference>
<reference evidence="8" key="1">
    <citation type="submission" date="2017-02" db="UniProtKB">
        <authorList>
            <consortium name="WormBaseParasite"/>
        </authorList>
    </citation>
    <scope>IDENTIFICATION</scope>
</reference>
<feature type="domain" description="Ig-like" evidence="6">
    <location>
        <begin position="236"/>
        <end position="305"/>
    </location>
</feature>
<dbReference type="InterPro" id="IPR036179">
    <property type="entry name" value="Ig-like_dom_sf"/>
</dbReference>
<evidence type="ECO:0000256" key="2">
    <source>
        <dbReference type="ARBA" id="ARBA00022737"/>
    </source>
</evidence>
<dbReference type="InterPro" id="IPR036116">
    <property type="entry name" value="FN3_sf"/>
</dbReference>
<dbReference type="InterPro" id="IPR003599">
    <property type="entry name" value="Ig_sub"/>
</dbReference>
<evidence type="ECO:0000256" key="3">
    <source>
        <dbReference type="ARBA" id="ARBA00023157"/>
    </source>
</evidence>
<dbReference type="STRING" id="131310.A0A0N5A3Z4"/>
<dbReference type="SMART" id="SM00408">
    <property type="entry name" value="IGc2"/>
    <property type="match status" value="4"/>
</dbReference>
<name>A0A0N5A3Z4_PARTI</name>
<evidence type="ECO:0000313" key="7">
    <source>
        <dbReference type="Proteomes" id="UP000038045"/>
    </source>
</evidence>
<dbReference type="AlphaFoldDB" id="A0A0N5A3Z4"/>
<dbReference type="InterPro" id="IPR003598">
    <property type="entry name" value="Ig_sub2"/>
</dbReference>
<dbReference type="InterPro" id="IPR007110">
    <property type="entry name" value="Ig-like_dom"/>
</dbReference>
<evidence type="ECO:0000256" key="1">
    <source>
        <dbReference type="ARBA" id="ARBA00022729"/>
    </source>
</evidence>
<dbReference type="SMART" id="SM00409">
    <property type="entry name" value="IG"/>
    <property type="match status" value="4"/>
</dbReference>
<keyword evidence="3" id="KW-1015">Disulfide bond</keyword>
<keyword evidence="5" id="KW-1133">Transmembrane helix</keyword>
<feature type="transmembrane region" description="Helical" evidence="5">
    <location>
        <begin position="596"/>
        <end position="617"/>
    </location>
</feature>
<evidence type="ECO:0000259" key="6">
    <source>
        <dbReference type="PROSITE" id="PS50835"/>
    </source>
</evidence>
<evidence type="ECO:0000256" key="4">
    <source>
        <dbReference type="ARBA" id="ARBA00023319"/>
    </source>
</evidence>
<keyword evidence="4" id="KW-0393">Immunoglobulin domain</keyword>
<dbReference type="Pfam" id="PF13927">
    <property type="entry name" value="Ig_3"/>
    <property type="match status" value="2"/>
</dbReference>
<evidence type="ECO:0000313" key="8">
    <source>
        <dbReference type="WBParaSite" id="PTRK_0001634800.1"/>
    </source>
</evidence>
<dbReference type="SUPFAM" id="SSF48726">
    <property type="entry name" value="Immunoglobulin"/>
    <property type="match status" value="5"/>
</dbReference>
<dbReference type="CDD" id="cd00096">
    <property type="entry name" value="Ig"/>
    <property type="match status" value="2"/>
</dbReference>
<keyword evidence="5" id="KW-0472">Membrane</keyword>
<dbReference type="PROSITE" id="PS50835">
    <property type="entry name" value="IG_LIKE"/>
    <property type="match status" value="4"/>
</dbReference>
<dbReference type="Proteomes" id="UP000038045">
    <property type="component" value="Unplaced"/>
</dbReference>
<accession>A0A0N5A3Z4</accession>
<dbReference type="InterPro" id="IPR051170">
    <property type="entry name" value="Neural/epithelial_adhesion"/>
</dbReference>
<dbReference type="Pfam" id="PF13895">
    <property type="entry name" value="Ig_2"/>
    <property type="match status" value="2"/>
</dbReference>
<feature type="domain" description="Ig-like" evidence="6">
    <location>
        <begin position="326"/>
        <end position="403"/>
    </location>
</feature>
<dbReference type="PANTHER" id="PTHR12231">
    <property type="entry name" value="CTX-RELATED TYPE I TRANSMEMBRANE PROTEIN"/>
    <property type="match status" value="1"/>
</dbReference>
<keyword evidence="2" id="KW-0677">Repeat</keyword>
<feature type="domain" description="Ig-like" evidence="6">
    <location>
        <begin position="59"/>
        <end position="138"/>
    </location>
</feature>
<feature type="domain" description="Ig-like" evidence="6">
    <location>
        <begin position="141"/>
        <end position="231"/>
    </location>
</feature>
<evidence type="ECO:0000256" key="5">
    <source>
        <dbReference type="SAM" id="Phobius"/>
    </source>
</evidence>
<protein>
    <submittedName>
        <fullName evidence="8">Ig-like domain-containing protein</fullName>
    </submittedName>
</protein>
<sequence>MRRLARASNLSLTIHSVTEADKGIYQCIVTKYNSNGLNERLEGEKIHAIVHFKPIILFPKSGAVEEFHFMNIGQSFSYECKIQSLPLAEISWMKDDQIISNTANLSFPILKPEHQGTYTCVAINVDGMEKSNLRLVLSRSPIIDTILQNKTVVEGESINWKCKAQAIPNNLTYEWLFEEKEIRKQELGLRTKILSEGEILISNITKNDNGKYTCVVKNGIQEAIKMDVHLNVLYKPFLQKNEDVESGIKTIIEGNDDLISCNFISNPPIHQIIWTKNGIAIPNNSNNILNIKNANENDSGIYSCQGLNELGQSLPYEIHVIVISLPRFTKTPPPKYTINKGDNLILECDGFASPPPLQYWLRNGKRTYSSKIVINRVNHDDHGIYECILSNQDLMVKKTTEVLVLNVKPQPCVSVQTDCQFYPKIVTTLSWIPGFNGGRSQNFKLYWRDKMSDHWFTTDTTSFLNMTFDNFNKFTEYEIKIESQNMFGKVISPTFKIHSCSILVPPTKLELENNLRTLVWDKVEDAEKYKISYRTEKMKSFETLSVVTYNNYTLPDFFNHQRNSQIYIQSLRFNYQDSAPSSTITINSTNFINGTFLFILTFGGIILFIFLFIIYVYRRKCNGMFKYFSNAFYPNKVPIENINKCTVIETSSCGSKSSWNFQQLPYEYVEELQRERLMMNNACRNHFINQPSNENTLSSKINHEWLLHHINNFNHCPSSHRSTSSSSIHTISQTNRIFSRPNYSDHYNNRQMNHELHNIQNYIPNNQEYPPCCHSSTTVLTESPIITMMKDKYIHSSGGTIDRFNYLQELRVKQLKYEYNHNNTTFTEEKET</sequence>
<keyword evidence="5" id="KW-0812">Transmembrane</keyword>